<protein>
    <submittedName>
        <fullName evidence="2">Uncharacterized protein</fullName>
    </submittedName>
</protein>
<dbReference type="VEuPathDB" id="VectorBase:BGLAX_045152"/>
<name>A0A2C9LMW7_BIOGL</name>
<gene>
    <name evidence="2" type="primary">106076008</name>
</gene>
<dbReference type="KEGG" id="bgt:106076008"/>
<dbReference type="Proteomes" id="UP000076420">
    <property type="component" value="Unassembled WGS sequence"/>
</dbReference>
<reference evidence="2" key="1">
    <citation type="submission" date="2020-05" db="UniProtKB">
        <authorList>
            <consortium name="EnsemblMetazoa"/>
        </authorList>
    </citation>
    <scope>IDENTIFICATION</scope>
    <source>
        <strain evidence="2">BB02</strain>
    </source>
</reference>
<organism evidence="2 3">
    <name type="scientific">Biomphalaria glabrata</name>
    <name type="common">Bloodfluke planorb</name>
    <name type="synonym">Freshwater snail</name>
    <dbReference type="NCBI Taxonomy" id="6526"/>
    <lineage>
        <taxon>Eukaryota</taxon>
        <taxon>Metazoa</taxon>
        <taxon>Spiralia</taxon>
        <taxon>Lophotrochozoa</taxon>
        <taxon>Mollusca</taxon>
        <taxon>Gastropoda</taxon>
        <taxon>Heterobranchia</taxon>
        <taxon>Euthyneura</taxon>
        <taxon>Panpulmonata</taxon>
        <taxon>Hygrophila</taxon>
        <taxon>Lymnaeoidea</taxon>
        <taxon>Planorbidae</taxon>
        <taxon>Biomphalaria</taxon>
    </lineage>
</organism>
<sequence length="165" mass="20392">IHPPWRHWYNDQVPPYTKPQDRRKAREEREAERERLLQQQRDAERNKKEGEFRERKANEDELIKATMIERARLDKERFDLENQLQEERRKRLDAERKAKEEIEQLRRELDILRKPLELKGMYFIFKGNLLWASLSQRCTGSMFITLLYCLDYFVHPEMWQSWGTR</sequence>
<dbReference type="EnsemblMetazoa" id="BGLB033016-RA">
    <property type="protein sequence ID" value="BGLB033016-PA"/>
    <property type="gene ID" value="BGLB033016"/>
</dbReference>
<dbReference type="AlphaFoldDB" id="A0A2C9LMW7"/>
<proteinExistence type="predicted"/>
<dbReference type="STRING" id="6526.A0A2C9LMW7"/>
<evidence type="ECO:0000313" key="3">
    <source>
        <dbReference type="Proteomes" id="UP000076420"/>
    </source>
</evidence>
<accession>A0A2C9LMW7</accession>
<feature type="compositionally biased region" description="Basic and acidic residues" evidence="1">
    <location>
        <begin position="19"/>
        <end position="56"/>
    </location>
</feature>
<dbReference type="VEuPathDB" id="VectorBase:BGLB033016"/>
<evidence type="ECO:0000313" key="2">
    <source>
        <dbReference type="EnsemblMetazoa" id="BGLB033016-PA"/>
    </source>
</evidence>
<feature type="region of interest" description="Disordered" evidence="1">
    <location>
        <begin position="1"/>
        <end position="56"/>
    </location>
</feature>
<evidence type="ECO:0000256" key="1">
    <source>
        <dbReference type="SAM" id="MobiDB-lite"/>
    </source>
</evidence>